<dbReference type="EMBL" id="CP000471">
    <property type="protein sequence ID" value="ABK44904.1"/>
    <property type="molecule type" value="Genomic_DNA"/>
</dbReference>
<dbReference type="HOGENOM" id="CLU_1106108_0_0_5"/>
<dbReference type="RefSeq" id="WP_011714024.1">
    <property type="nucleotide sequence ID" value="NC_008576.1"/>
</dbReference>
<organism evidence="3 4">
    <name type="scientific">Magnetococcus marinus (strain ATCC BAA-1437 / JCM 17883 / MC-1)</name>
    <dbReference type="NCBI Taxonomy" id="156889"/>
    <lineage>
        <taxon>Bacteria</taxon>
        <taxon>Pseudomonadati</taxon>
        <taxon>Pseudomonadota</taxon>
        <taxon>Magnetococcia</taxon>
        <taxon>Magnetococcales</taxon>
        <taxon>Magnetococcaceae</taxon>
        <taxon>Magnetococcus</taxon>
    </lineage>
</organism>
<evidence type="ECO:0000256" key="1">
    <source>
        <dbReference type="SAM" id="MobiDB-lite"/>
    </source>
</evidence>
<keyword evidence="2" id="KW-1133">Transmembrane helix</keyword>
<keyword evidence="2" id="KW-0812">Transmembrane</keyword>
<evidence type="ECO:0008006" key="5">
    <source>
        <dbReference type="Google" id="ProtNLM"/>
    </source>
</evidence>
<evidence type="ECO:0000313" key="3">
    <source>
        <dbReference type="EMBL" id="ABK44904.1"/>
    </source>
</evidence>
<gene>
    <name evidence="3" type="ordered locus">Mmc1_2404</name>
</gene>
<feature type="compositionally biased region" description="Basic residues" evidence="1">
    <location>
        <begin position="1"/>
        <end position="13"/>
    </location>
</feature>
<reference evidence="3 4" key="2">
    <citation type="journal article" date="2012" name="Int. J. Syst. Evol. Microbiol.">
        <title>Magnetococcus marinus gen. nov., sp. nov., a marine, magnetotactic bacterium that represents a novel lineage (Magnetococcaceae fam. nov.; Magnetococcales ord. nov.) at the base of the Alphaproteobacteria.</title>
        <authorList>
            <person name="Bazylinski D.A."/>
            <person name="Williams T.J."/>
            <person name="Lefevre C.T."/>
            <person name="Berg R.J."/>
            <person name="Zhang C.L."/>
            <person name="Bowser S.S."/>
            <person name="Dean A.J."/>
            <person name="Beveridge T.J."/>
        </authorList>
    </citation>
    <scope>NUCLEOTIDE SEQUENCE [LARGE SCALE GENOMIC DNA]</scope>
    <source>
        <strain evidence="4">ATCC BAA-1437 / JCM 17883 / MC-1</strain>
    </source>
</reference>
<accession>A0LAB1</accession>
<dbReference type="KEGG" id="mgm:Mmc1_2404"/>
<dbReference type="Proteomes" id="UP000002586">
    <property type="component" value="Chromosome"/>
</dbReference>
<keyword evidence="4" id="KW-1185">Reference proteome</keyword>
<evidence type="ECO:0000256" key="2">
    <source>
        <dbReference type="SAM" id="Phobius"/>
    </source>
</evidence>
<evidence type="ECO:0000313" key="4">
    <source>
        <dbReference type="Proteomes" id="UP000002586"/>
    </source>
</evidence>
<sequence>MSAKPSRRSRRKEKQTQDTPVSPLLSPIQRMVLVVAGGLVFLWLMSLSFQAGMGTLFVYLSDQILENKLPLAANRSEQYNVYKDALYMLERADRWAPDHPDYLFKMGNLHMRMASSSNAAKRRVAHYGKSIHYYQKINGIRPSWGYPWVNQAMAKFRLGEDVVGIEKDMERANVFAPLEPGVQLGVVRLGYRIWDKLSSEMRKQVQASGDRLFAKPLQRNKLLSEAKKMGRWDEIERLTRQDPQLRLQWMQ</sequence>
<dbReference type="SUPFAM" id="SSF48452">
    <property type="entry name" value="TPR-like"/>
    <property type="match status" value="1"/>
</dbReference>
<reference evidence="4" key="1">
    <citation type="journal article" date="2009" name="Appl. Environ. Microbiol.">
        <title>Complete genome sequence of the chemolithoautotrophic marine magnetotactic coccus strain MC-1.</title>
        <authorList>
            <person name="Schubbe S."/>
            <person name="Williams T.J."/>
            <person name="Xie G."/>
            <person name="Kiss H.E."/>
            <person name="Brettin T.S."/>
            <person name="Martinez D."/>
            <person name="Ross C.A."/>
            <person name="Schuler D."/>
            <person name="Cox B.L."/>
            <person name="Nealson K.H."/>
            <person name="Bazylinski D.A."/>
        </authorList>
    </citation>
    <scope>NUCLEOTIDE SEQUENCE [LARGE SCALE GENOMIC DNA]</scope>
    <source>
        <strain evidence="4">ATCC BAA-1437 / JCM 17883 / MC-1</strain>
    </source>
</reference>
<dbReference type="OrthoDB" id="6194880at2"/>
<name>A0LAB1_MAGMM</name>
<dbReference type="STRING" id="156889.Mmc1_2404"/>
<proteinExistence type="predicted"/>
<dbReference type="Gene3D" id="1.25.40.10">
    <property type="entry name" value="Tetratricopeptide repeat domain"/>
    <property type="match status" value="1"/>
</dbReference>
<protein>
    <recommendedName>
        <fullName evidence="5">Tetratricopeptide TPR_2 repeat protein</fullName>
    </recommendedName>
</protein>
<dbReference type="AlphaFoldDB" id="A0LAB1"/>
<feature type="transmembrane region" description="Helical" evidence="2">
    <location>
        <begin position="32"/>
        <end position="60"/>
    </location>
</feature>
<keyword evidence="2" id="KW-0472">Membrane</keyword>
<dbReference type="InterPro" id="IPR011990">
    <property type="entry name" value="TPR-like_helical_dom_sf"/>
</dbReference>
<feature type="region of interest" description="Disordered" evidence="1">
    <location>
        <begin position="1"/>
        <end position="22"/>
    </location>
</feature>